<protein>
    <recommendedName>
        <fullName evidence="6">TVP38/TMEM64 family membrane protein</fullName>
    </recommendedName>
</protein>
<comment type="caution">
    <text evidence="8">The sequence shown here is derived from an EMBL/GenBank/DDBJ whole genome shotgun (WGS) entry which is preliminary data.</text>
</comment>
<feature type="transmembrane region" description="Helical" evidence="6">
    <location>
        <begin position="39"/>
        <end position="62"/>
    </location>
</feature>
<feature type="transmembrane region" description="Helical" evidence="6">
    <location>
        <begin position="6"/>
        <end position="27"/>
    </location>
</feature>
<feature type="transmembrane region" description="Helical" evidence="6">
    <location>
        <begin position="188"/>
        <end position="208"/>
    </location>
</feature>
<dbReference type="GO" id="GO:0005886">
    <property type="term" value="C:plasma membrane"/>
    <property type="evidence" value="ECO:0007669"/>
    <property type="project" value="UniProtKB-SubCell"/>
</dbReference>
<dbReference type="PANTHER" id="PTHR12677:SF59">
    <property type="entry name" value="GOLGI APPARATUS MEMBRANE PROTEIN TVP38-RELATED"/>
    <property type="match status" value="1"/>
</dbReference>
<evidence type="ECO:0000256" key="1">
    <source>
        <dbReference type="ARBA" id="ARBA00004651"/>
    </source>
</evidence>
<feature type="domain" description="VTT" evidence="7">
    <location>
        <begin position="66"/>
        <end position="179"/>
    </location>
</feature>
<dbReference type="InterPro" id="IPR015414">
    <property type="entry name" value="TMEM64"/>
</dbReference>
<accession>A0A0G0QGL9</accession>
<dbReference type="EMBL" id="LBXW01000007">
    <property type="protein sequence ID" value="KKR39509.1"/>
    <property type="molecule type" value="Genomic_DNA"/>
</dbReference>
<name>A0A0G0QGL9_9BACT</name>
<evidence type="ECO:0000256" key="6">
    <source>
        <dbReference type="RuleBase" id="RU366058"/>
    </source>
</evidence>
<evidence type="ECO:0000256" key="5">
    <source>
        <dbReference type="ARBA" id="ARBA00023136"/>
    </source>
</evidence>
<evidence type="ECO:0000313" key="9">
    <source>
        <dbReference type="Proteomes" id="UP000034687"/>
    </source>
</evidence>
<evidence type="ECO:0000256" key="4">
    <source>
        <dbReference type="ARBA" id="ARBA00022989"/>
    </source>
</evidence>
<dbReference type="AlphaFoldDB" id="A0A0G0QGL9"/>
<feature type="transmembrane region" description="Helical" evidence="6">
    <location>
        <begin position="160"/>
        <end position="182"/>
    </location>
</feature>
<gene>
    <name evidence="8" type="ORF">UT72_C0007G0002</name>
</gene>
<dbReference type="Pfam" id="PF09335">
    <property type="entry name" value="VTT_dom"/>
    <property type="match status" value="1"/>
</dbReference>
<dbReference type="Proteomes" id="UP000034687">
    <property type="component" value="Unassembled WGS sequence"/>
</dbReference>
<feature type="transmembrane region" description="Helical" evidence="6">
    <location>
        <begin position="82"/>
        <end position="100"/>
    </location>
</feature>
<evidence type="ECO:0000313" key="8">
    <source>
        <dbReference type="EMBL" id="KKR39509.1"/>
    </source>
</evidence>
<keyword evidence="2 6" id="KW-1003">Cell membrane</keyword>
<organism evidence="8 9">
    <name type="scientific">Candidatus Woesebacteria bacterium GW2011_GWB1_40_101</name>
    <dbReference type="NCBI Taxonomy" id="1618575"/>
    <lineage>
        <taxon>Bacteria</taxon>
        <taxon>Candidatus Woeseibacteriota</taxon>
    </lineage>
</organism>
<comment type="subcellular location">
    <subcellularLocation>
        <location evidence="1 6">Cell membrane</location>
        <topology evidence="1 6">Multi-pass membrane protein</topology>
    </subcellularLocation>
</comment>
<dbReference type="PANTHER" id="PTHR12677">
    <property type="entry name" value="GOLGI APPARATUS MEMBRANE PROTEIN TVP38-RELATED"/>
    <property type="match status" value="1"/>
</dbReference>
<keyword evidence="3 6" id="KW-0812">Transmembrane</keyword>
<dbReference type="InterPro" id="IPR032816">
    <property type="entry name" value="VTT_dom"/>
</dbReference>
<proteinExistence type="inferred from homology"/>
<evidence type="ECO:0000259" key="7">
    <source>
        <dbReference type="Pfam" id="PF09335"/>
    </source>
</evidence>
<comment type="similarity">
    <text evidence="6">Belongs to the TVP38/TMEM64 family.</text>
</comment>
<keyword evidence="5 6" id="KW-0472">Membrane</keyword>
<keyword evidence="4 6" id="KW-1133">Transmembrane helix</keyword>
<reference evidence="8 9" key="1">
    <citation type="journal article" date="2015" name="Nature">
        <title>rRNA introns, odd ribosomes, and small enigmatic genomes across a large radiation of phyla.</title>
        <authorList>
            <person name="Brown C.T."/>
            <person name="Hug L.A."/>
            <person name="Thomas B.C."/>
            <person name="Sharon I."/>
            <person name="Castelle C.J."/>
            <person name="Singh A."/>
            <person name="Wilkins M.J."/>
            <person name="Williams K.H."/>
            <person name="Banfield J.F."/>
        </authorList>
    </citation>
    <scope>NUCLEOTIDE SEQUENCE [LARGE SCALE GENOMIC DNA]</scope>
</reference>
<evidence type="ECO:0000256" key="3">
    <source>
        <dbReference type="ARBA" id="ARBA00022692"/>
    </source>
</evidence>
<sequence length="221" mass="25092">MAKKEIIKKAIFLFLLITLISAGLIYIQNRIGLEKIRGIIIQAGFWGPLVYILLHLLTHIVAPLQGTPIMFIGFAVFGKWTIIYTYIVALISSATNFWIARKLGRDIVIKLVGKEGMVKIDHIAVHEGPKALIIIRFFQGWISDFVSYASGLTSIKFSTYYIISALVPIPWTVATFLFFDSIPQQQTLFWATLAGGIFFIIPPLYYYLKHNLNNKRVTHKT</sequence>
<evidence type="ECO:0000256" key="2">
    <source>
        <dbReference type="ARBA" id="ARBA00022475"/>
    </source>
</evidence>